<dbReference type="SUPFAM" id="SSF54928">
    <property type="entry name" value="RNA-binding domain, RBD"/>
    <property type="match status" value="1"/>
</dbReference>
<dbReference type="Gene3D" id="3.30.70.330">
    <property type="match status" value="1"/>
</dbReference>
<organism evidence="5 6">
    <name type="scientific">Exophiala mesophila</name>
    <name type="common">Black yeast-like fungus</name>
    <dbReference type="NCBI Taxonomy" id="212818"/>
    <lineage>
        <taxon>Eukaryota</taxon>
        <taxon>Fungi</taxon>
        <taxon>Dikarya</taxon>
        <taxon>Ascomycota</taxon>
        <taxon>Pezizomycotina</taxon>
        <taxon>Eurotiomycetes</taxon>
        <taxon>Chaetothyriomycetidae</taxon>
        <taxon>Chaetothyriales</taxon>
        <taxon>Herpotrichiellaceae</taxon>
        <taxon>Exophiala</taxon>
    </lineage>
</organism>
<dbReference type="EMBL" id="KN847526">
    <property type="protein sequence ID" value="KIV88082.1"/>
    <property type="molecule type" value="Genomic_DNA"/>
</dbReference>
<keyword evidence="6" id="KW-1185">Reference proteome</keyword>
<dbReference type="GeneID" id="27326857"/>
<dbReference type="SMART" id="SM00360">
    <property type="entry name" value="RRM"/>
    <property type="match status" value="1"/>
</dbReference>
<dbReference type="RefSeq" id="XP_016219656.1">
    <property type="nucleotide sequence ID" value="XM_016374112.1"/>
</dbReference>
<dbReference type="GO" id="GO:0019843">
    <property type="term" value="F:rRNA binding"/>
    <property type="evidence" value="ECO:0007669"/>
    <property type="project" value="TreeGrafter"/>
</dbReference>
<dbReference type="OMA" id="IKAHFAS"/>
<feature type="compositionally biased region" description="Basic and acidic residues" evidence="3">
    <location>
        <begin position="262"/>
        <end position="276"/>
    </location>
</feature>
<feature type="region of interest" description="Disordered" evidence="3">
    <location>
        <begin position="1"/>
        <end position="146"/>
    </location>
</feature>
<gene>
    <name evidence="5" type="ORF">PV10_09012</name>
</gene>
<reference evidence="5 6" key="1">
    <citation type="submission" date="2015-01" db="EMBL/GenBank/DDBJ databases">
        <title>The Genome Sequence of Exophiala mesophila CBS40295.</title>
        <authorList>
            <consortium name="The Broad Institute Genomics Platform"/>
            <person name="Cuomo C."/>
            <person name="de Hoog S."/>
            <person name="Gorbushina A."/>
            <person name="Stielow B."/>
            <person name="Teixiera M."/>
            <person name="Abouelleil A."/>
            <person name="Chapman S.B."/>
            <person name="Priest M."/>
            <person name="Young S.K."/>
            <person name="Wortman J."/>
            <person name="Nusbaum C."/>
            <person name="Birren B."/>
        </authorList>
    </citation>
    <scope>NUCLEOTIDE SEQUENCE [LARGE SCALE GENOMIC DNA]</scope>
    <source>
        <strain evidence="5 6">CBS 40295</strain>
    </source>
</reference>
<feature type="compositionally biased region" description="Basic and acidic residues" evidence="3">
    <location>
        <begin position="282"/>
        <end position="296"/>
    </location>
</feature>
<dbReference type="OrthoDB" id="167718at2759"/>
<evidence type="ECO:0000256" key="1">
    <source>
        <dbReference type="ARBA" id="ARBA00022884"/>
    </source>
</evidence>
<dbReference type="InterPro" id="IPR012677">
    <property type="entry name" value="Nucleotide-bd_a/b_plait_sf"/>
</dbReference>
<dbReference type="Proteomes" id="UP000054302">
    <property type="component" value="Unassembled WGS sequence"/>
</dbReference>
<accession>A0A0D1YZR0</accession>
<dbReference type="GO" id="GO:0042274">
    <property type="term" value="P:ribosomal small subunit biogenesis"/>
    <property type="evidence" value="ECO:0007669"/>
    <property type="project" value="TreeGrafter"/>
</dbReference>
<dbReference type="GO" id="GO:0005730">
    <property type="term" value="C:nucleolus"/>
    <property type="evidence" value="ECO:0007669"/>
    <property type="project" value="TreeGrafter"/>
</dbReference>
<evidence type="ECO:0000259" key="4">
    <source>
        <dbReference type="PROSITE" id="PS50102"/>
    </source>
</evidence>
<dbReference type="HOGENOM" id="CLU_037639_0_0_1"/>
<dbReference type="FunFam" id="3.30.70.330:FF:000376">
    <property type="entry name" value="Putative RNA binding protein"/>
    <property type="match status" value="1"/>
</dbReference>
<evidence type="ECO:0000256" key="3">
    <source>
        <dbReference type="SAM" id="MobiDB-lite"/>
    </source>
</evidence>
<evidence type="ECO:0000256" key="2">
    <source>
        <dbReference type="PROSITE-ProRule" id="PRU00176"/>
    </source>
</evidence>
<dbReference type="CDD" id="cd12400">
    <property type="entry name" value="RRM_Nop6"/>
    <property type="match status" value="1"/>
</dbReference>
<dbReference type="InterPro" id="IPR035979">
    <property type="entry name" value="RBD_domain_sf"/>
</dbReference>
<dbReference type="PROSITE" id="PS50102">
    <property type="entry name" value="RRM"/>
    <property type="match status" value="1"/>
</dbReference>
<dbReference type="VEuPathDB" id="FungiDB:PV10_09012"/>
<feature type="compositionally biased region" description="Basic residues" evidence="3">
    <location>
        <begin position="1"/>
        <end position="10"/>
    </location>
</feature>
<dbReference type="InterPro" id="IPR000504">
    <property type="entry name" value="RRM_dom"/>
</dbReference>
<feature type="region of interest" description="Disordered" evidence="3">
    <location>
        <begin position="248"/>
        <end position="321"/>
    </location>
</feature>
<dbReference type="Pfam" id="PF00076">
    <property type="entry name" value="RRM_1"/>
    <property type="match status" value="1"/>
</dbReference>
<evidence type="ECO:0000313" key="5">
    <source>
        <dbReference type="EMBL" id="KIV88082.1"/>
    </source>
</evidence>
<keyword evidence="1 2" id="KW-0694">RNA-binding</keyword>
<sequence>MSKITKKRKRDQPEPDAVPAKADVDTSSPPPIVGSSSKKSKGRAKQERSERRAKKRKDSNKTSPEQNGEQADDAKSTGRPKKNSKSTSTDLVEESSKTEETLVTSKKRKSTSDQQPDLEVTKKSKKTHAPLADEQTEDPEPRSGKSPARFIVFVGNLPFDATAEQVTQHFVKLAPVSVRLSTDKQTGRSKGFAFVEFDGYDKMKTCLSLYHHSIFDPESKGKTTPETSKTGVQVNGEKLRGRRINVELTAGGGGKKSKGRRDRIESKNKKLSEQRERRRIKEMKERGEGVPQKKEVVSTGANTAQPDNGDIHPSRLAQMRY</sequence>
<name>A0A0D1YZR0_EXOME</name>
<evidence type="ECO:0000313" key="6">
    <source>
        <dbReference type="Proteomes" id="UP000054302"/>
    </source>
</evidence>
<dbReference type="InterPro" id="IPR034228">
    <property type="entry name" value="Nop6_RRM"/>
</dbReference>
<dbReference type="PANTHER" id="PTHR23236:SF51">
    <property type="entry name" value="NUCLEOLAR PROTEIN 6"/>
    <property type="match status" value="1"/>
</dbReference>
<dbReference type="PANTHER" id="PTHR23236">
    <property type="entry name" value="EUKARYOTIC TRANSLATION INITIATION FACTOR 4B/4H"/>
    <property type="match status" value="1"/>
</dbReference>
<protein>
    <recommendedName>
        <fullName evidence="4">RRM domain-containing protein</fullName>
    </recommendedName>
</protein>
<dbReference type="STRING" id="212818.A0A0D1YZR0"/>
<proteinExistence type="predicted"/>
<feature type="domain" description="RRM" evidence="4">
    <location>
        <begin position="150"/>
        <end position="251"/>
    </location>
</feature>
<dbReference type="AlphaFoldDB" id="A0A0D1YZR0"/>